<dbReference type="STRING" id="5786.F0Z7D6"/>
<dbReference type="OMA" id="TNQHSCS"/>
<keyword evidence="2" id="KW-0812">Transmembrane</keyword>
<evidence type="ECO:0000313" key="5">
    <source>
        <dbReference type="Proteomes" id="UP000001064"/>
    </source>
</evidence>
<dbReference type="KEGG" id="dpp:DICPUDRAFT_52193"/>
<dbReference type="InterPro" id="IPR053320">
    <property type="entry name" value="Protein_DD3-3_O-glyco"/>
</dbReference>
<evidence type="ECO:0000313" key="4">
    <source>
        <dbReference type="EMBL" id="EGC40159.1"/>
    </source>
</evidence>
<dbReference type="eggNOG" id="ENOG502QRWS">
    <property type="taxonomic scope" value="Eukaryota"/>
</dbReference>
<dbReference type="RefSeq" id="XP_003283349.1">
    <property type="nucleotide sequence ID" value="XM_003283301.1"/>
</dbReference>
<dbReference type="PANTHER" id="PTHR35170">
    <property type="entry name" value="PROTEIN DD3-3"/>
    <property type="match status" value="1"/>
</dbReference>
<evidence type="ECO:0008006" key="6">
    <source>
        <dbReference type="Google" id="ProtNLM"/>
    </source>
</evidence>
<feature type="region of interest" description="Disordered" evidence="1">
    <location>
        <begin position="159"/>
        <end position="181"/>
    </location>
</feature>
<proteinExistence type="predicted"/>
<dbReference type="Proteomes" id="UP000001064">
    <property type="component" value="Unassembled WGS sequence"/>
</dbReference>
<keyword evidence="2" id="KW-0472">Membrane</keyword>
<dbReference type="PANTHER" id="PTHR35170:SF1">
    <property type="entry name" value="PROTEIN DD3-3"/>
    <property type="match status" value="1"/>
</dbReference>
<dbReference type="InParanoid" id="F0Z7D6"/>
<accession>F0Z7D6</accession>
<keyword evidence="5" id="KW-1185">Reference proteome</keyword>
<keyword evidence="2" id="KW-1133">Transmembrane helix</keyword>
<evidence type="ECO:0000256" key="3">
    <source>
        <dbReference type="SAM" id="SignalP"/>
    </source>
</evidence>
<dbReference type="OrthoDB" id="167398at2759"/>
<organism evidence="4 5">
    <name type="scientific">Dictyostelium purpureum</name>
    <name type="common">Slime mold</name>
    <dbReference type="NCBI Taxonomy" id="5786"/>
    <lineage>
        <taxon>Eukaryota</taxon>
        <taxon>Amoebozoa</taxon>
        <taxon>Evosea</taxon>
        <taxon>Eumycetozoa</taxon>
        <taxon>Dictyostelia</taxon>
        <taxon>Dictyosteliales</taxon>
        <taxon>Dictyosteliaceae</taxon>
        <taxon>Dictyostelium</taxon>
    </lineage>
</organism>
<keyword evidence="3" id="KW-0732">Signal</keyword>
<sequence>MNKKILLVLFIIVSVVYADIYGHAPPFSNNRNQETGQNRDNAQRLFNTQNNAKGGYCRGDALEWYEGSILPVQWTVQHGCGSDETECNIVIQYMCTDSATAAPWESIRDGTNTNTIGNTLEQAVEKVENTDTFVYGLHESYYYYQNCTKRQRNRGLFTANQLDPNNNQNADRTRQSNGGTRYGYECQEERDYYPYWAPSPWKDVAVITDNKDLCKYYQSESQNVKSKYYCANSNQQFATIDPKQCANEGTWTEVPSHGIGKPSCHKAEWTAVNHLGHTLHGGAPATFNWTLPGIDQEPCIKTGTCQCVLRIRYNISTSDIKGYGDEFTDYRDNKNTSVSYNDPNIELSPGNNVTININPNQYGRTFQDRTHVFRIKARTPELRGKKIWNLLVKGKRGNIVNSYPAQEYMFVPHALKIKKNEYIHFQWTGCDYNPQGNDGSGRKGTDRSNMVQIKSLNHNIPLKDDELGSKPLFTDKDVRLKFALLDQTGCKSYEDLLATNANDNDIEQDPQNCMYLNAAPTRFDGGARKMSNTGTYYYMSTRNNNFSNRNQKGSIIVEPLLAPWQIGLIAAGCSLFVIIAAVGGTVAFARFHPHSGANRVVSKVPGLKKLV</sequence>
<name>F0Z7D6_DICPU</name>
<evidence type="ECO:0000256" key="2">
    <source>
        <dbReference type="SAM" id="Phobius"/>
    </source>
</evidence>
<protein>
    <recommendedName>
        <fullName evidence="6">Protein DD3-3</fullName>
    </recommendedName>
</protein>
<feature type="transmembrane region" description="Helical" evidence="2">
    <location>
        <begin position="564"/>
        <end position="589"/>
    </location>
</feature>
<dbReference type="EMBL" id="GL870946">
    <property type="protein sequence ID" value="EGC40159.1"/>
    <property type="molecule type" value="Genomic_DNA"/>
</dbReference>
<dbReference type="AlphaFoldDB" id="F0Z7D6"/>
<evidence type="ECO:0000256" key="1">
    <source>
        <dbReference type="SAM" id="MobiDB-lite"/>
    </source>
</evidence>
<dbReference type="VEuPathDB" id="AmoebaDB:DICPUDRAFT_52193"/>
<feature type="compositionally biased region" description="Polar residues" evidence="1">
    <location>
        <begin position="159"/>
        <end position="179"/>
    </location>
</feature>
<reference evidence="5" key="1">
    <citation type="journal article" date="2011" name="Genome Biol.">
        <title>Comparative genomics of the social amoebae Dictyostelium discoideum and Dictyostelium purpureum.</title>
        <authorList>
            <consortium name="US DOE Joint Genome Institute (JGI-PGF)"/>
            <person name="Sucgang R."/>
            <person name="Kuo A."/>
            <person name="Tian X."/>
            <person name="Salerno W."/>
            <person name="Parikh A."/>
            <person name="Feasley C.L."/>
            <person name="Dalin E."/>
            <person name="Tu H."/>
            <person name="Huang E."/>
            <person name="Barry K."/>
            <person name="Lindquist E."/>
            <person name="Shapiro H."/>
            <person name="Bruce D."/>
            <person name="Schmutz J."/>
            <person name="Salamov A."/>
            <person name="Fey P."/>
            <person name="Gaudet P."/>
            <person name="Anjard C."/>
            <person name="Babu M.M."/>
            <person name="Basu S."/>
            <person name="Bushmanova Y."/>
            <person name="van der Wel H."/>
            <person name="Katoh-Kurasawa M."/>
            <person name="Dinh C."/>
            <person name="Coutinho P.M."/>
            <person name="Saito T."/>
            <person name="Elias M."/>
            <person name="Schaap P."/>
            <person name="Kay R.R."/>
            <person name="Henrissat B."/>
            <person name="Eichinger L."/>
            <person name="Rivero F."/>
            <person name="Putnam N.H."/>
            <person name="West C.M."/>
            <person name="Loomis W.F."/>
            <person name="Chisholm R.L."/>
            <person name="Shaulsky G."/>
            <person name="Strassmann J.E."/>
            <person name="Queller D.C."/>
            <person name="Kuspa A."/>
            <person name="Grigoriev I.V."/>
        </authorList>
    </citation>
    <scope>NUCLEOTIDE SEQUENCE [LARGE SCALE GENOMIC DNA]</scope>
    <source>
        <strain evidence="5">QSDP1</strain>
    </source>
</reference>
<dbReference type="GeneID" id="10509217"/>
<feature type="signal peptide" evidence="3">
    <location>
        <begin position="1"/>
        <end position="18"/>
    </location>
</feature>
<feature type="chain" id="PRO_5003263399" description="Protein DD3-3" evidence="3">
    <location>
        <begin position="19"/>
        <end position="611"/>
    </location>
</feature>
<gene>
    <name evidence="4" type="ORF">DICPUDRAFT_52193</name>
</gene>